<dbReference type="AlphaFoldDB" id="A0A955EBA3"/>
<dbReference type="SUPFAM" id="SSF53955">
    <property type="entry name" value="Lysozyme-like"/>
    <property type="match status" value="1"/>
</dbReference>
<dbReference type="Gene3D" id="1.10.530.10">
    <property type="match status" value="1"/>
</dbReference>
<sequence length="82" mass="9310">QILYGTARGIGFEGPPEKLYDPEVTIDLIAKYHARNQEVYKENLTPEQLTIAYNAGSPYNTPHPGHINKFRRWYMMSGGLIG</sequence>
<dbReference type="InterPro" id="IPR023346">
    <property type="entry name" value="Lysozyme-like_dom_sf"/>
</dbReference>
<dbReference type="Proteomes" id="UP000740557">
    <property type="component" value="Unassembled WGS sequence"/>
</dbReference>
<reference evidence="1" key="1">
    <citation type="submission" date="2020-04" db="EMBL/GenBank/DDBJ databases">
        <authorList>
            <person name="Zhang T."/>
        </authorList>
    </citation>
    <scope>NUCLEOTIDE SEQUENCE</scope>
    <source>
        <strain evidence="1">HKST-UBA79</strain>
    </source>
</reference>
<reference evidence="1" key="2">
    <citation type="journal article" date="2021" name="Microbiome">
        <title>Successional dynamics and alternative stable states in a saline activated sludge microbial community over 9 years.</title>
        <authorList>
            <person name="Wang Y."/>
            <person name="Ye J."/>
            <person name="Ju F."/>
            <person name="Liu L."/>
            <person name="Boyd J.A."/>
            <person name="Deng Y."/>
            <person name="Parks D.H."/>
            <person name="Jiang X."/>
            <person name="Yin X."/>
            <person name="Woodcroft B.J."/>
            <person name="Tyson G.W."/>
            <person name="Hugenholtz P."/>
            <person name="Polz M.F."/>
            <person name="Zhang T."/>
        </authorList>
    </citation>
    <scope>NUCLEOTIDE SEQUENCE</scope>
    <source>
        <strain evidence="1">HKST-UBA79</strain>
    </source>
</reference>
<dbReference type="EMBL" id="JAGQNX010000067">
    <property type="protein sequence ID" value="MCA9308324.1"/>
    <property type="molecule type" value="Genomic_DNA"/>
</dbReference>
<organism evidence="1 2">
    <name type="scientific">candidate division WWE3 bacterium</name>
    <dbReference type="NCBI Taxonomy" id="2053526"/>
    <lineage>
        <taxon>Bacteria</taxon>
        <taxon>Katanobacteria</taxon>
    </lineage>
</organism>
<proteinExistence type="predicted"/>
<name>A0A955EBA3_UNCKA</name>
<gene>
    <name evidence="1" type="ORF">KC980_02320</name>
</gene>
<evidence type="ECO:0000313" key="1">
    <source>
        <dbReference type="EMBL" id="MCA9308324.1"/>
    </source>
</evidence>
<comment type="caution">
    <text evidence="1">The sequence shown here is derived from an EMBL/GenBank/DDBJ whole genome shotgun (WGS) entry which is preliminary data.</text>
</comment>
<protein>
    <submittedName>
        <fullName evidence="1">Uncharacterized protein</fullName>
    </submittedName>
</protein>
<feature type="non-terminal residue" evidence="1">
    <location>
        <position position="1"/>
    </location>
</feature>
<evidence type="ECO:0000313" key="2">
    <source>
        <dbReference type="Proteomes" id="UP000740557"/>
    </source>
</evidence>
<accession>A0A955EBA3</accession>